<feature type="region of interest" description="Disordered" evidence="1">
    <location>
        <begin position="625"/>
        <end position="657"/>
    </location>
</feature>
<sequence>MAVDEAMTGVMKSQKYSGEMKKRLDQTRTNSPIPDTAWGFFNALVPCLCGLLDREPVVQFVLEILGGVSAVRISPPDPIMYRDTVHQICDFIAKQLKRDSKDHKRQLHSIIVAAYSCLSQWLVEHSHLIITDRQCLEVVLATIEFGICGAKSKPTRHEIAEAQRNPNDSVSLNPPKPRALKSLNPSSKRVRDAAEACLAVLVSLAGQFPGASGPETTCSRLIEDHLLQLISPDGAILSTDLWQKLRGQFRYFWSEPGVIVGILETSQCRDVLLSHGFMSATHPHDLPQTLLVVRGPFGRHIWAVQMRLLPKAGSDSEQMTDLITTNGPPRPKPWGCFLERLIRTVNRNETIQPLNFPPSVNEIPLLDASDHTIGTLEQIGGAPGTKSREDINTLKSLIAAQSARMKEIGTRSLKTRLATPCPDPSAEATPPTVRTSFQAARLLLTHLGYLTVNSFSMLGPDATNMRLTQSGSIASTNGTGSVTDMRPSGQSNSASDNPAQTGSPPTAITTTATTAASNPTMSTGSGAPGTGVSILTTDPLLQPGPLFYAIDSTHPEFVQQLESLDRLPTRTADTLLVFYVARGQTKTEEILGNMRSWSQLPTEFHAFLRRLGSYVDVSTHPGWTGRPETSYRPSLAPIAPRSTSTQQSVNPIPDAAPDGTRQILYAADSITELACLCPTDLSLVTGADDERSCASSTGLSKSVPPRVSGPISGRHGSVVGTSSGEPGADPTGGRVAVVWLQHWQDGPLNSGPDCPGSSVQNLTSQTFGCPVTIYISQLSSKLYRVGVIRAPGRVFDAGPLISGMVLSKRCLSSFVRQTVCNIARCRRLASDQFQPPHVRRQYRVFELGQTCRLRVDSLVTNNQKARVATHAIVKPETLLGLFTAAV</sequence>
<feature type="compositionally biased region" description="Low complexity" evidence="1">
    <location>
        <begin position="501"/>
        <end position="523"/>
    </location>
</feature>
<feature type="region of interest" description="Disordered" evidence="1">
    <location>
        <begin position="471"/>
        <end position="531"/>
    </location>
</feature>
<comment type="caution">
    <text evidence="2">The sequence shown here is derived from an EMBL/GenBank/DDBJ whole genome shotgun (WGS) entry which is preliminary data.</text>
</comment>
<dbReference type="GO" id="GO:0051056">
    <property type="term" value="P:regulation of small GTPase mediated signal transduction"/>
    <property type="evidence" value="ECO:0007669"/>
    <property type="project" value="InterPro"/>
</dbReference>
<name>A0A4E0RSM4_FASHE</name>
<evidence type="ECO:0000313" key="3">
    <source>
        <dbReference type="Proteomes" id="UP000230066"/>
    </source>
</evidence>
<dbReference type="PANTHER" id="PTHR21344">
    <property type="entry name" value="RAL GTPASE-ACTIVATING PROTEIN SUBUNIT BETA"/>
    <property type="match status" value="1"/>
</dbReference>
<evidence type="ECO:0000256" key="1">
    <source>
        <dbReference type="SAM" id="MobiDB-lite"/>
    </source>
</evidence>
<dbReference type="PANTHER" id="PTHR21344:SF1">
    <property type="entry name" value="RAL GTPASE-ACTIVATING PROTEIN SUBUNIT BETA"/>
    <property type="match status" value="1"/>
</dbReference>
<organism evidence="2 3">
    <name type="scientific">Fasciola hepatica</name>
    <name type="common">Liver fluke</name>
    <dbReference type="NCBI Taxonomy" id="6192"/>
    <lineage>
        <taxon>Eukaryota</taxon>
        <taxon>Metazoa</taxon>
        <taxon>Spiralia</taxon>
        <taxon>Lophotrochozoa</taxon>
        <taxon>Platyhelminthes</taxon>
        <taxon>Trematoda</taxon>
        <taxon>Digenea</taxon>
        <taxon>Plagiorchiida</taxon>
        <taxon>Echinostomata</taxon>
        <taxon>Echinostomatoidea</taxon>
        <taxon>Fasciolidae</taxon>
        <taxon>Fasciola</taxon>
    </lineage>
</organism>
<dbReference type="Proteomes" id="UP000230066">
    <property type="component" value="Unassembled WGS sequence"/>
</dbReference>
<dbReference type="SUPFAM" id="SSF111347">
    <property type="entry name" value="Rap/Ran-GAP"/>
    <property type="match status" value="2"/>
</dbReference>
<keyword evidence="3" id="KW-1185">Reference proteome</keyword>
<dbReference type="InterPro" id="IPR039930">
    <property type="entry name" value="RALGAPB"/>
</dbReference>
<protein>
    <submittedName>
        <fullName evidence="2">Ral GTPase-activating protein subunit beta</fullName>
    </submittedName>
</protein>
<reference evidence="2" key="1">
    <citation type="submission" date="2019-03" db="EMBL/GenBank/DDBJ databases">
        <title>Improved annotation for the trematode Fasciola hepatica.</title>
        <authorList>
            <person name="Choi Y.-J."/>
            <person name="Martin J."/>
            <person name="Mitreva M."/>
        </authorList>
    </citation>
    <scope>NUCLEOTIDE SEQUENCE [LARGE SCALE GENOMIC DNA]</scope>
</reference>
<dbReference type="GO" id="GO:0005096">
    <property type="term" value="F:GTPase activator activity"/>
    <property type="evidence" value="ECO:0007669"/>
    <property type="project" value="InterPro"/>
</dbReference>
<dbReference type="Gene3D" id="3.40.50.11210">
    <property type="entry name" value="Rap/Ran-GAP"/>
    <property type="match status" value="1"/>
</dbReference>
<evidence type="ECO:0000313" key="2">
    <source>
        <dbReference type="EMBL" id="THD19812.1"/>
    </source>
</evidence>
<dbReference type="EMBL" id="JXXN02005583">
    <property type="protein sequence ID" value="THD19812.1"/>
    <property type="molecule type" value="Genomic_DNA"/>
</dbReference>
<feature type="compositionally biased region" description="Polar residues" evidence="1">
    <location>
        <begin position="471"/>
        <end position="500"/>
    </location>
</feature>
<accession>A0A4E0RSM4</accession>
<dbReference type="InterPro" id="IPR035974">
    <property type="entry name" value="Rap/Ran-GAP_sf"/>
</dbReference>
<dbReference type="AlphaFoldDB" id="A0A4E0RSM4"/>
<gene>
    <name evidence="2" type="ORF">D915_009247</name>
</gene>
<feature type="region of interest" description="Disordered" evidence="1">
    <location>
        <begin position="693"/>
        <end position="731"/>
    </location>
</feature>
<proteinExistence type="predicted"/>
<feature type="compositionally biased region" description="Polar residues" evidence="1">
    <location>
        <begin position="641"/>
        <end position="650"/>
    </location>
</feature>